<accession>A0A2X2BFY6</accession>
<evidence type="ECO:0000313" key="2">
    <source>
        <dbReference type="EMBL" id="SPY94074.1"/>
    </source>
</evidence>
<dbReference type="AlphaFoldDB" id="A0A2X2BFY6"/>
<dbReference type="Proteomes" id="UP000251485">
    <property type="component" value="Unassembled WGS sequence"/>
</dbReference>
<proteinExistence type="predicted"/>
<protein>
    <submittedName>
        <fullName evidence="2">Uncharacterized protein</fullName>
    </submittedName>
</protein>
<name>A0A2X2BFY6_PROMI</name>
<evidence type="ECO:0000313" key="3">
    <source>
        <dbReference type="Proteomes" id="UP000251485"/>
    </source>
</evidence>
<feature type="transmembrane region" description="Helical" evidence="1">
    <location>
        <begin position="12"/>
        <end position="38"/>
    </location>
</feature>
<reference evidence="2 3" key="1">
    <citation type="submission" date="2018-06" db="EMBL/GenBank/DDBJ databases">
        <authorList>
            <consortium name="Pathogen Informatics"/>
            <person name="Doyle S."/>
        </authorList>
    </citation>
    <scope>NUCLEOTIDE SEQUENCE [LARGE SCALE GENOMIC DNA]</scope>
    <source>
        <strain evidence="2 3">NCTC10975</strain>
    </source>
</reference>
<gene>
    <name evidence="2" type="ORF">NCTC10975_00408</name>
</gene>
<sequence length="119" mass="13141">MISDVGAFMKQIIIIAGGIISLTIMIAIFVAILVVSVFKEDTVAAWNNSRNVIENSSTQINDMFSFVKGKRDDVMARYQSLENSESCNQLVSKLDSVEKALAEGSLLLPRSSIEQIFCY</sequence>
<keyword evidence="1" id="KW-0812">Transmembrane</keyword>
<dbReference type="EMBL" id="UAUE01000002">
    <property type="protein sequence ID" value="SPY94074.1"/>
    <property type="molecule type" value="Genomic_DNA"/>
</dbReference>
<evidence type="ECO:0000256" key="1">
    <source>
        <dbReference type="SAM" id="Phobius"/>
    </source>
</evidence>
<keyword evidence="1" id="KW-1133">Transmembrane helix</keyword>
<keyword evidence="1" id="KW-0472">Membrane</keyword>
<organism evidence="2 3">
    <name type="scientific">Proteus mirabilis</name>
    <dbReference type="NCBI Taxonomy" id="584"/>
    <lineage>
        <taxon>Bacteria</taxon>
        <taxon>Pseudomonadati</taxon>
        <taxon>Pseudomonadota</taxon>
        <taxon>Gammaproteobacteria</taxon>
        <taxon>Enterobacterales</taxon>
        <taxon>Morganellaceae</taxon>
        <taxon>Proteus</taxon>
    </lineage>
</organism>